<dbReference type="InterPro" id="IPR035093">
    <property type="entry name" value="RelE/ParE_toxin_dom_sf"/>
</dbReference>
<evidence type="ECO:0000313" key="3">
    <source>
        <dbReference type="Proteomes" id="UP000197446"/>
    </source>
</evidence>
<dbReference type="InterPro" id="IPR007712">
    <property type="entry name" value="RelE/ParE_toxin"/>
</dbReference>
<dbReference type="RefSeq" id="WP_088486305.1">
    <property type="nucleotide sequence ID" value="NZ_NISI01000022.1"/>
</dbReference>
<accession>A0A254N276</accession>
<keyword evidence="3" id="KW-1185">Reference proteome</keyword>
<dbReference type="EMBL" id="NISI01000022">
    <property type="protein sequence ID" value="OWQ98132.1"/>
    <property type="molecule type" value="Genomic_DNA"/>
</dbReference>
<keyword evidence="1" id="KW-1277">Toxin-antitoxin system</keyword>
<dbReference type="AlphaFoldDB" id="A0A254N276"/>
<evidence type="ECO:0000313" key="2">
    <source>
        <dbReference type="EMBL" id="OWQ98132.1"/>
    </source>
</evidence>
<dbReference type="OrthoDB" id="121597at2"/>
<proteinExistence type="predicted"/>
<reference evidence="2 3" key="1">
    <citation type="journal article" date="2007" name="Int. J. Syst. Evol. Microbiol.">
        <title>Description of Pelomonas aquatica sp. nov. and Pelomonas puraquae sp. nov., isolated from industrial and haemodialysis water.</title>
        <authorList>
            <person name="Gomila M."/>
            <person name="Bowien B."/>
            <person name="Falsen E."/>
            <person name="Moore E.R."/>
            <person name="Lalucat J."/>
        </authorList>
    </citation>
    <scope>NUCLEOTIDE SEQUENCE [LARGE SCALE GENOMIC DNA]</scope>
    <source>
        <strain evidence="2 3">CCUG 52769</strain>
    </source>
</reference>
<dbReference type="Proteomes" id="UP000197446">
    <property type="component" value="Unassembled WGS sequence"/>
</dbReference>
<name>A0A254N276_9BURK</name>
<dbReference type="Pfam" id="PF05016">
    <property type="entry name" value="ParE_toxin"/>
    <property type="match status" value="1"/>
</dbReference>
<comment type="caution">
    <text evidence="2">The sequence shown here is derived from an EMBL/GenBank/DDBJ whole genome shotgun (WGS) entry which is preliminary data.</text>
</comment>
<dbReference type="Gene3D" id="3.30.2310.20">
    <property type="entry name" value="RelE-like"/>
    <property type="match status" value="1"/>
</dbReference>
<evidence type="ECO:0000256" key="1">
    <source>
        <dbReference type="ARBA" id="ARBA00022649"/>
    </source>
</evidence>
<protein>
    <submittedName>
        <fullName evidence="2">Plasmid stabilization protein</fullName>
    </submittedName>
</protein>
<organism evidence="2 3">
    <name type="scientific">Roseateles puraquae</name>
    <dbReference type="NCBI Taxonomy" id="431059"/>
    <lineage>
        <taxon>Bacteria</taxon>
        <taxon>Pseudomonadati</taxon>
        <taxon>Pseudomonadota</taxon>
        <taxon>Betaproteobacteria</taxon>
        <taxon>Burkholderiales</taxon>
        <taxon>Sphaerotilaceae</taxon>
        <taxon>Roseateles</taxon>
    </lineage>
</organism>
<gene>
    <name evidence="2" type="ORF">CDO81_26640</name>
</gene>
<sequence>MTYQVIFETQADEDLLRLHQHLLERAEYVEDLEIANRAIDAIQTAVLALAVSPLLFRRRSGGGPLRRELVVPFGSTGYVIEYEVAGPALVVVLAIRHQREQDLH</sequence>